<dbReference type="InterPro" id="IPR058240">
    <property type="entry name" value="rSAM_sf"/>
</dbReference>
<dbReference type="Pfam" id="PF19864">
    <property type="entry name" value="Radical_SAM_N2"/>
    <property type="match status" value="1"/>
</dbReference>
<dbReference type="PANTHER" id="PTHR42731">
    <property type="entry name" value="SLL1084 PROTEIN"/>
    <property type="match status" value="1"/>
</dbReference>
<feature type="domain" description="Radical SAM core" evidence="1">
    <location>
        <begin position="244"/>
        <end position="471"/>
    </location>
</feature>
<dbReference type="PANTHER" id="PTHR42731:SF5">
    <property type="entry name" value="RADICAL SAM DOMAIN PROTEIN"/>
    <property type="match status" value="1"/>
</dbReference>
<dbReference type="Proteomes" id="UP000707138">
    <property type="component" value="Unassembled WGS sequence"/>
</dbReference>
<organism evidence="2 3">
    <name type="scientific">Veillonella magna</name>
    <dbReference type="NCBI Taxonomy" id="464322"/>
    <lineage>
        <taxon>Bacteria</taxon>
        <taxon>Bacillati</taxon>
        <taxon>Bacillota</taxon>
        <taxon>Negativicutes</taxon>
        <taxon>Veillonellales</taxon>
        <taxon>Veillonellaceae</taxon>
        <taxon>Veillonella</taxon>
    </lineage>
</organism>
<dbReference type="InterPro" id="IPR006638">
    <property type="entry name" value="Elp3/MiaA/NifB-like_rSAM"/>
</dbReference>
<dbReference type="EMBL" id="JACJLA010000010">
    <property type="protein sequence ID" value="MBM6912971.1"/>
    <property type="molecule type" value="Genomic_DNA"/>
</dbReference>
<reference evidence="2 3" key="1">
    <citation type="journal article" date="2021" name="Sci. Rep.">
        <title>The distribution of antibiotic resistance genes in chicken gut microbiota commensals.</title>
        <authorList>
            <person name="Juricova H."/>
            <person name="Matiasovicova J."/>
            <person name="Kubasova T."/>
            <person name="Cejkova D."/>
            <person name="Rychlik I."/>
        </authorList>
    </citation>
    <scope>NUCLEOTIDE SEQUENCE [LARGE SCALE GENOMIC DNA]</scope>
    <source>
        <strain evidence="2 3">An537</strain>
    </source>
</reference>
<keyword evidence="3" id="KW-1185">Reference proteome</keyword>
<dbReference type="SMART" id="SM00729">
    <property type="entry name" value="Elp3"/>
    <property type="match status" value="1"/>
</dbReference>
<dbReference type="Pfam" id="PF04055">
    <property type="entry name" value="Radical_SAM"/>
    <property type="match status" value="1"/>
</dbReference>
<comment type="caution">
    <text evidence="2">The sequence shown here is derived from an EMBL/GenBank/DDBJ whole genome shotgun (WGS) entry which is preliminary data.</text>
</comment>
<evidence type="ECO:0000313" key="2">
    <source>
        <dbReference type="EMBL" id="MBM6912971.1"/>
    </source>
</evidence>
<gene>
    <name evidence="2" type="ORF">H6A01_06515</name>
</gene>
<dbReference type="SFLD" id="SFLDG01082">
    <property type="entry name" value="B12-binding_domain_containing"/>
    <property type="match status" value="1"/>
</dbReference>
<dbReference type="Gene3D" id="3.40.50.280">
    <property type="entry name" value="Cobalamin-binding domain"/>
    <property type="match status" value="1"/>
</dbReference>
<dbReference type="InterPro" id="IPR045784">
    <property type="entry name" value="Radical_SAM_N2"/>
</dbReference>
<evidence type="ECO:0000259" key="1">
    <source>
        <dbReference type="PROSITE" id="PS51918"/>
    </source>
</evidence>
<dbReference type="Gene3D" id="3.80.30.20">
    <property type="entry name" value="tm_1862 like domain"/>
    <property type="match status" value="1"/>
</dbReference>
<name>A0ABS2GFQ0_9FIRM</name>
<protein>
    <submittedName>
        <fullName evidence="2">Radical SAM protein</fullName>
    </submittedName>
</protein>
<dbReference type="RefSeq" id="WP_205087972.1">
    <property type="nucleotide sequence ID" value="NZ_JACJLA010000010.1"/>
</dbReference>
<dbReference type="SUPFAM" id="SSF102114">
    <property type="entry name" value="Radical SAM enzymes"/>
    <property type="match status" value="1"/>
</dbReference>
<dbReference type="CDD" id="cd01335">
    <property type="entry name" value="Radical_SAM"/>
    <property type="match status" value="1"/>
</dbReference>
<dbReference type="InterPro" id="IPR023404">
    <property type="entry name" value="rSAM_horseshoe"/>
</dbReference>
<proteinExistence type="predicted"/>
<dbReference type="PROSITE" id="PS51918">
    <property type="entry name" value="RADICAL_SAM"/>
    <property type="match status" value="1"/>
</dbReference>
<sequence length="578" mass="65119">MNRKELQQALEALTREEVNRVGCDTKKPHKVALVYPNTYFVGMSNLGLQIIYEEINEREDSVAERVFLPSKKEMEAYERTRTPLMSVESQRYLCDFEVIGIDITFEMDYFHIPWILKAGQVAVRAEHRREHDPIVIGGGPCATFNPEPLADFFDAFIIGEGEGVISEALEIIYDARRNGVARQELLQKLSKIAGIYVPSLYEPVYGEHGVFAGCRAEEGVPRRVLRRHAPLVRGGETVVATDFTEFGAMYIVEVARGCGRHCRFCMAGYCYRKPRVRPLEILKAGVDRAAELGKKVGLMGAAISDYPEIDALVRYIRSKGLRYSCASLRADSLTADVVQGLADSGQQTITIAPEAGSERLRRVINKGITNDDLRHAVTLAAGAGIPHIRLYIMVGLPTETEEDIDAIITMAEEVQAHMETVGCHGRLTLSVNPFIPKPFTPFQWMPMTDKKIVTKRLQRLKKGLRKNRRIEVLVESPKEAYIQGVLARGDRRWSKAIAYAAERNGVKSFLEACEELDLSMEDELYRSRSECEPQPWDILDMGLRDDYLTEEWHRSTEEAYTAPCCDGCRRCGVCGREV</sequence>
<dbReference type="InterPro" id="IPR007197">
    <property type="entry name" value="rSAM"/>
</dbReference>
<dbReference type="SFLD" id="SFLDS00029">
    <property type="entry name" value="Radical_SAM"/>
    <property type="match status" value="1"/>
</dbReference>
<evidence type="ECO:0000313" key="3">
    <source>
        <dbReference type="Proteomes" id="UP000707138"/>
    </source>
</evidence>
<accession>A0ABS2GFQ0</accession>